<dbReference type="SUPFAM" id="SSF48537">
    <property type="entry name" value="Phospholipase C/P1 nuclease"/>
    <property type="match status" value="1"/>
</dbReference>
<evidence type="ECO:0000256" key="7">
    <source>
        <dbReference type="ARBA" id="ARBA00023180"/>
    </source>
</evidence>
<dbReference type="CDD" id="cd11010">
    <property type="entry name" value="S1-P1_nuclease"/>
    <property type="match status" value="1"/>
</dbReference>
<dbReference type="GO" id="GO:0006308">
    <property type="term" value="P:DNA catabolic process"/>
    <property type="evidence" value="ECO:0007669"/>
    <property type="project" value="InterPro"/>
</dbReference>
<feature type="signal peptide" evidence="8">
    <location>
        <begin position="1"/>
        <end position="22"/>
    </location>
</feature>
<evidence type="ECO:0000256" key="4">
    <source>
        <dbReference type="ARBA" id="ARBA00022759"/>
    </source>
</evidence>
<keyword evidence="10" id="KW-1185">Reference proteome</keyword>
<dbReference type="PANTHER" id="PTHR33146">
    <property type="entry name" value="ENDONUCLEASE 4"/>
    <property type="match status" value="1"/>
</dbReference>
<dbReference type="GO" id="GO:0016788">
    <property type="term" value="F:hydrolase activity, acting on ester bonds"/>
    <property type="evidence" value="ECO:0007669"/>
    <property type="project" value="InterPro"/>
</dbReference>
<dbReference type="InterPro" id="IPR003154">
    <property type="entry name" value="S1/P1nuclease"/>
</dbReference>
<dbReference type="Gene3D" id="1.10.575.10">
    <property type="entry name" value="P1 Nuclease"/>
    <property type="match status" value="1"/>
</dbReference>
<keyword evidence="8" id="KW-0732">Signal</keyword>
<dbReference type="GO" id="GO:0004519">
    <property type="term" value="F:endonuclease activity"/>
    <property type="evidence" value="ECO:0007669"/>
    <property type="project" value="UniProtKB-KW"/>
</dbReference>
<keyword evidence="6" id="KW-1015">Disulfide bond</keyword>
<dbReference type="Proteomes" id="UP000789831">
    <property type="component" value="Unassembled WGS sequence"/>
</dbReference>
<reference evidence="9" key="1">
    <citation type="submission" date="2021-06" db="EMBL/GenBank/DDBJ databases">
        <authorList>
            <person name="Kallberg Y."/>
            <person name="Tangrot J."/>
            <person name="Rosling A."/>
        </authorList>
    </citation>
    <scope>NUCLEOTIDE SEQUENCE</scope>
    <source>
        <strain evidence="9">MT106</strain>
    </source>
</reference>
<proteinExistence type="inferred from homology"/>
<evidence type="ECO:0000256" key="6">
    <source>
        <dbReference type="ARBA" id="ARBA00023157"/>
    </source>
</evidence>
<keyword evidence="7" id="KW-0325">Glycoprotein</keyword>
<comment type="similarity">
    <text evidence="1">Belongs to the nuclease type I family.</text>
</comment>
<keyword evidence="5" id="KW-0378">Hydrolase</keyword>
<evidence type="ECO:0000256" key="2">
    <source>
        <dbReference type="ARBA" id="ARBA00022722"/>
    </source>
</evidence>
<dbReference type="EMBL" id="CAJVPL010000277">
    <property type="protein sequence ID" value="CAG8477623.1"/>
    <property type="molecule type" value="Genomic_DNA"/>
</dbReference>
<evidence type="ECO:0000256" key="3">
    <source>
        <dbReference type="ARBA" id="ARBA00022723"/>
    </source>
</evidence>
<protein>
    <submittedName>
        <fullName evidence="9">4242_t:CDS:1</fullName>
    </submittedName>
</protein>
<keyword evidence="2" id="KW-0540">Nuclease</keyword>
<accession>A0A9N8W565</accession>
<dbReference type="GO" id="GO:0046872">
    <property type="term" value="F:metal ion binding"/>
    <property type="evidence" value="ECO:0007669"/>
    <property type="project" value="UniProtKB-KW"/>
</dbReference>
<evidence type="ECO:0000256" key="8">
    <source>
        <dbReference type="SAM" id="SignalP"/>
    </source>
</evidence>
<evidence type="ECO:0000256" key="1">
    <source>
        <dbReference type="ARBA" id="ARBA00009547"/>
    </source>
</evidence>
<feature type="chain" id="PRO_5040255633" evidence="8">
    <location>
        <begin position="23"/>
        <end position="320"/>
    </location>
</feature>
<gene>
    <name evidence="9" type="ORF">AGERDE_LOCUS3063</name>
</gene>
<evidence type="ECO:0000256" key="5">
    <source>
        <dbReference type="ARBA" id="ARBA00022801"/>
    </source>
</evidence>
<dbReference type="GO" id="GO:0003676">
    <property type="term" value="F:nucleic acid binding"/>
    <property type="evidence" value="ECO:0007669"/>
    <property type="project" value="InterPro"/>
</dbReference>
<dbReference type="InterPro" id="IPR008947">
    <property type="entry name" value="PLipase_C/P1_nuclease_dom_sf"/>
</dbReference>
<dbReference type="AlphaFoldDB" id="A0A9N8W565"/>
<evidence type="ECO:0000313" key="9">
    <source>
        <dbReference type="EMBL" id="CAG8477623.1"/>
    </source>
</evidence>
<sequence>MKSSRILALFAFVSISAVKTHAWGAQGHITVGNIAQKILKPDVALKVKQIFQEKKYNGQLGPASTWADEVKRGKNEFAGWSAPLHYMDTHDDPGNSCSVDKKKDCPDGQCIVGAIANYTEQLDCGNGGSVKTRDVALRFLAHFFGDITQPLHVCGRELGGNQHKIMFDGKQSNLHSIWDTGMVVKRLKDFGNDENKYAEFLTNEIQKGSYAKNVSDWIACESSKRRRDFFDNAFFQKRAEAESLRCPFVWATDTNSVNCEVVWQYVDDNPDVDLSEEYYSAVQPIIDIQIAKGGYRLGVFLNNLLDDKKCSKNNAGEKGE</sequence>
<keyword evidence="3" id="KW-0479">Metal-binding</keyword>
<name>A0A9N8W565_9GLOM</name>
<keyword evidence="4" id="KW-0255">Endonuclease</keyword>
<evidence type="ECO:0000313" key="10">
    <source>
        <dbReference type="Proteomes" id="UP000789831"/>
    </source>
</evidence>
<dbReference type="PANTHER" id="PTHR33146:SF26">
    <property type="entry name" value="ENDONUCLEASE 4"/>
    <property type="match status" value="1"/>
</dbReference>
<dbReference type="Pfam" id="PF02265">
    <property type="entry name" value="S1-P1_nuclease"/>
    <property type="match status" value="1"/>
</dbReference>
<dbReference type="OrthoDB" id="441446at2759"/>
<comment type="caution">
    <text evidence="9">The sequence shown here is derived from an EMBL/GenBank/DDBJ whole genome shotgun (WGS) entry which is preliminary data.</text>
</comment>
<organism evidence="9 10">
    <name type="scientific">Ambispora gerdemannii</name>
    <dbReference type="NCBI Taxonomy" id="144530"/>
    <lineage>
        <taxon>Eukaryota</taxon>
        <taxon>Fungi</taxon>
        <taxon>Fungi incertae sedis</taxon>
        <taxon>Mucoromycota</taxon>
        <taxon>Glomeromycotina</taxon>
        <taxon>Glomeromycetes</taxon>
        <taxon>Archaeosporales</taxon>
        <taxon>Ambisporaceae</taxon>
        <taxon>Ambispora</taxon>
    </lineage>
</organism>